<protein>
    <submittedName>
        <fullName evidence="2">Uncharacterized protein</fullName>
    </submittedName>
</protein>
<reference evidence="2 3" key="1">
    <citation type="submission" date="2018-12" db="EMBL/GenBank/DDBJ databases">
        <title>Genome sequencing of Prevotella sp. KCOM 3155 (= JS262).</title>
        <authorList>
            <person name="Kook J.-K."/>
            <person name="Park S.-N."/>
            <person name="Lim Y.K."/>
        </authorList>
    </citation>
    <scope>NUCLEOTIDE SEQUENCE [LARGE SCALE GENOMIC DNA]</scope>
    <source>
        <strain evidence="2 3">KCOM 3155</strain>
    </source>
</reference>
<organism evidence="2 3">
    <name type="scientific">Prevotella koreensis</name>
    <dbReference type="NCBI Taxonomy" id="2490854"/>
    <lineage>
        <taxon>Bacteria</taxon>
        <taxon>Pseudomonadati</taxon>
        <taxon>Bacteroidota</taxon>
        <taxon>Bacteroidia</taxon>
        <taxon>Bacteroidales</taxon>
        <taxon>Prevotellaceae</taxon>
        <taxon>Prevotella</taxon>
    </lineage>
</organism>
<feature type="region of interest" description="Disordered" evidence="1">
    <location>
        <begin position="29"/>
        <end position="67"/>
    </location>
</feature>
<comment type="caution">
    <text evidence="2">The sequence shown here is derived from an EMBL/GenBank/DDBJ whole genome shotgun (WGS) entry which is preliminary data.</text>
</comment>
<dbReference type="EMBL" id="RYYU01000001">
    <property type="protein sequence ID" value="RUL58638.1"/>
    <property type="molecule type" value="Genomic_DNA"/>
</dbReference>
<evidence type="ECO:0000313" key="3">
    <source>
        <dbReference type="Proteomes" id="UP000278983"/>
    </source>
</evidence>
<gene>
    <name evidence="2" type="ORF">EHV08_01860</name>
</gene>
<dbReference type="Proteomes" id="UP000278983">
    <property type="component" value="Unassembled WGS sequence"/>
</dbReference>
<proteinExistence type="predicted"/>
<name>A0A432LJA6_9BACT</name>
<dbReference type="AlphaFoldDB" id="A0A432LJA6"/>
<keyword evidence="3" id="KW-1185">Reference proteome</keyword>
<dbReference type="RefSeq" id="WP_126677734.1">
    <property type="nucleotide sequence ID" value="NZ_CAUTIM010000005.1"/>
</dbReference>
<sequence>MKKKKYQRPELEVVYIESSSLMEVWSIPIDDDDPGIGPGQEDEIGAKQGGFFDDSDWGEDDFKSWDK</sequence>
<evidence type="ECO:0000256" key="1">
    <source>
        <dbReference type="SAM" id="MobiDB-lite"/>
    </source>
</evidence>
<evidence type="ECO:0000313" key="2">
    <source>
        <dbReference type="EMBL" id="RUL58638.1"/>
    </source>
</evidence>
<accession>A0A432LJA6</accession>